<accession>A0A9P7Z2M4</accession>
<gene>
    <name evidence="2" type="ORF">BJ878DRAFT_80371</name>
</gene>
<evidence type="ECO:0000313" key="2">
    <source>
        <dbReference type="EMBL" id="KAG9244225.1"/>
    </source>
</evidence>
<proteinExistence type="predicted"/>
<dbReference type="EMBL" id="MU253921">
    <property type="protein sequence ID" value="KAG9244225.1"/>
    <property type="molecule type" value="Genomic_DNA"/>
</dbReference>
<feature type="compositionally biased region" description="Polar residues" evidence="1">
    <location>
        <begin position="54"/>
        <end position="64"/>
    </location>
</feature>
<evidence type="ECO:0000256" key="1">
    <source>
        <dbReference type="SAM" id="MobiDB-lite"/>
    </source>
</evidence>
<comment type="caution">
    <text evidence="2">The sequence shown here is derived from an EMBL/GenBank/DDBJ whole genome shotgun (WGS) entry which is preliminary data.</text>
</comment>
<evidence type="ECO:0000313" key="3">
    <source>
        <dbReference type="Proteomes" id="UP000887226"/>
    </source>
</evidence>
<dbReference type="AlphaFoldDB" id="A0A9P7Z2M4"/>
<sequence>MTGNIKVLCSITLSPLPKEVNVETIRKALVSRSRSHTKDHDNSLRLIQLQLSGSTKNPVESKQPTAKKASIKTASPPLLSSRRQRTSRYSNRVTDNPMVYVIGAAAFHTSCRLASKDEVFVITLQEIDSLIEKQTQERQRTVAIAELTVDLSLGRKTTQQFAACIQELDIEAPIPSEYHEWAHVFSKAASDVPPPQRSYGHNIVLSWKERVRKLSSTLRCTEYLQKNLRLSRPTSRITWQMASLNRRKQHSPPPFSLCESRTALCVCASTSES</sequence>
<protein>
    <submittedName>
        <fullName evidence="2">Uncharacterized protein</fullName>
    </submittedName>
</protein>
<name>A0A9P7Z2M4_9HELO</name>
<dbReference type="OrthoDB" id="3542122at2759"/>
<keyword evidence="3" id="KW-1185">Reference proteome</keyword>
<dbReference type="Proteomes" id="UP000887226">
    <property type="component" value="Unassembled WGS sequence"/>
</dbReference>
<reference evidence="2" key="1">
    <citation type="journal article" date="2021" name="IMA Fungus">
        <title>Genomic characterization of three marine fungi, including Emericellopsis atlantica sp. nov. with signatures of a generalist lifestyle and marine biomass degradation.</title>
        <authorList>
            <person name="Hagestad O.C."/>
            <person name="Hou L."/>
            <person name="Andersen J.H."/>
            <person name="Hansen E.H."/>
            <person name="Altermark B."/>
            <person name="Li C."/>
            <person name="Kuhnert E."/>
            <person name="Cox R.J."/>
            <person name="Crous P.W."/>
            <person name="Spatafora J.W."/>
            <person name="Lail K."/>
            <person name="Amirebrahimi M."/>
            <person name="Lipzen A."/>
            <person name="Pangilinan J."/>
            <person name="Andreopoulos W."/>
            <person name="Hayes R.D."/>
            <person name="Ng V."/>
            <person name="Grigoriev I.V."/>
            <person name="Jackson S.A."/>
            <person name="Sutton T.D.S."/>
            <person name="Dobson A.D.W."/>
            <person name="Rama T."/>
        </authorList>
    </citation>
    <scope>NUCLEOTIDE SEQUENCE</scope>
    <source>
        <strain evidence="2">TRa3180A</strain>
    </source>
</reference>
<organism evidence="2 3">
    <name type="scientific">Calycina marina</name>
    <dbReference type="NCBI Taxonomy" id="1763456"/>
    <lineage>
        <taxon>Eukaryota</taxon>
        <taxon>Fungi</taxon>
        <taxon>Dikarya</taxon>
        <taxon>Ascomycota</taxon>
        <taxon>Pezizomycotina</taxon>
        <taxon>Leotiomycetes</taxon>
        <taxon>Helotiales</taxon>
        <taxon>Pezizellaceae</taxon>
        <taxon>Calycina</taxon>
    </lineage>
</organism>
<feature type="region of interest" description="Disordered" evidence="1">
    <location>
        <begin position="54"/>
        <end position="90"/>
    </location>
</feature>